<protein>
    <submittedName>
        <fullName evidence="1">Uncharacterized protein</fullName>
    </submittedName>
</protein>
<gene>
    <name evidence="1" type="ORF">CROQUDRAFT_132626</name>
</gene>
<proteinExistence type="predicted"/>
<accession>A0A9P6NPF3</accession>
<evidence type="ECO:0000313" key="1">
    <source>
        <dbReference type="EMBL" id="KAG0147211.1"/>
    </source>
</evidence>
<dbReference type="OrthoDB" id="10571923at2759"/>
<sequence length="105" mass="11930">MAYEKLSKAHRSRRGVLAATTICEIATTQLEPGQLLAKFLTHIHNLHNQLAQYATEDKEIALSLNLLAIFLLNMFVKEYDYITALFYADIVNLRVQAVLDQLVQP</sequence>
<keyword evidence="2" id="KW-1185">Reference proteome</keyword>
<dbReference type="Proteomes" id="UP000886653">
    <property type="component" value="Unassembled WGS sequence"/>
</dbReference>
<organism evidence="1 2">
    <name type="scientific">Cronartium quercuum f. sp. fusiforme G11</name>
    <dbReference type="NCBI Taxonomy" id="708437"/>
    <lineage>
        <taxon>Eukaryota</taxon>
        <taxon>Fungi</taxon>
        <taxon>Dikarya</taxon>
        <taxon>Basidiomycota</taxon>
        <taxon>Pucciniomycotina</taxon>
        <taxon>Pucciniomycetes</taxon>
        <taxon>Pucciniales</taxon>
        <taxon>Coleosporiaceae</taxon>
        <taxon>Cronartium</taxon>
    </lineage>
</organism>
<name>A0A9P6NPF3_9BASI</name>
<comment type="caution">
    <text evidence="1">The sequence shown here is derived from an EMBL/GenBank/DDBJ whole genome shotgun (WGS) entry which is preliminary data.</text>
</comment>
<evidence type="ECO:0000313" key="2">
    <source>
        <dbReference type="Proteomes" id="UP000886653"/>
    </source>
</evidence>
<reference evidence="1" key="1">
    <citation type="submission" date="2013-11" db="EMBL/GenBank/DDBJ databases">
        <title>Genome sequence of the fusiform rust pathogen reveals effectors for host alternation and coevolution with pine.</title>
        <authorList>
            <consortium name="DOE Joint Genome Institute"/>
            <person name="Smith K."/>
            <person name="Pendleton A."/>
            <person name="Kubisiak T."/>
            <person name="Anderson C."/>
            <person name="Salamov A."/>
            <person name="Aerts A."/>
            <person name="Riley R."/>
            <person name="Clum A."/>
            <person name="Lindquist E."/>
            <person name="Ence D."/>
            <person name="Campbell M."/>
            <person name="Kronenberg Z."/>
            <person name="Feau N."/>
            <person name="Dhillon B."/>
            <person name="Hamelin R."/>
            <person name="Burleigh J."/>
            <person name="Smith J."/>
            <person name="Yandell M."/>
            <person name="Nelson C."/>
            <person name="Grigoriev I."/>
            <person name="Davis J."/>
        </authorList>
    </citation>
    <scope>NUCLEOTIDE SEQUENCE</scope>
    <source>
        <strain evidence="1">G11</strain>
    </source>
</reference>
<dbReference type="AlphaFoldDB" id="A0A9P6NPF3"/>
<dbReference type="EMBL" id="MU167250">
    <property type="protein sequence ID" value="KAG0147211.1"/>
    <property type="molecule type" value="Genomic_DNA"/>
</dbReference>